<feature type="compositionally biased region" description="Basic and acidic residues" evidence="1">
    <location>
        <begin position="25"/>
        <end position="46"/>
    </location>
</feature>
<dbReference type="EMBL" id="JADCNM010000005">
    <property type="protein sequence ID" value="KAG0482478.1"/>
    <property type="molecule type" value="Genomic_DNA"/>
</dbReference>
<reference evidence="2 3" key="1">
    <citation type="journal article" date="2020" name="Nat. Food">
        <title>A phased Vanilla planifolia genome enables genetic improvement of flavour and production.</title>
        <authorList>
            <person name="Hasing T."/>
            <person name="Tang H."/>
            <person name="Brym M."/>
            <person name="Khazi F."/>
            <person name="Huang T."/>
            <person name="Chambers A.H."/>
        </authorList>
    </citation>
    <scope>NUCLEOTIDE SEQUENCE [LARGE SCALE GENOMIC DNA]</scope>
    <source>
        <tissue evidence="2">Leaf</tissue>
    </source>
</reference>
<evidence type="ECO:0000313" key="2">
    <source>
        <dbReference type="EMBL" id="KAG0482478.1"/>
    </source>
</evidence>
<dbReference type="Proteomes" id="UP000639772">
    <property type="component" value="Unassembled WGS sequence"/>
</dbReference>
<protein>
    <submittedName>
        <fullName evidence="2">Uncharacterized protein</fullName>
    </submittedName>
</protein>
<dbReference type="AlphaFoldDB" id="A0A835R9V7"/>
<gene>
    <name evidence="2" type="ORF">HPP92_010562</name>
</gene>
<sequence>MERSTKAFYDQLETPSPNRHSVQPDGHRFTCRCRSEDHSDRDDPTEISKNPGLSTRANPASNRSCIICFFQMLMREFNGLALEEMIPVCVNCKHKIAHFYLHKRHETLGPKDKKGYDKEKDLIKNEPKRGRRRRKRVNRKCQNDIWQRYRNEDPTVGPLGQLSGKFDYLLNYSRCTSEPIRNPIDPTSYNELFIPTGWGEI</sequence>
<feature type="compositionally biased region" description="Polar residues" evidence="1">
    <location>
        <begin position="47"/>
        <end position="58"/>
    </location>
</feature>
<dbReference type="OrthoDB" id="1752371at2759"/>
<accession>A0A835R9V7</accession>
<comment type="caution">
    <text evidence="2">The sequence shown here is derived from an EMBL/GenBank/DDBJ whole genome shotgun (WGS) entry which is preliminary data.</text>
</comment>
<proteinExistence type="predicted"/>
<name>A0A835R9V7_VANPL</name>
<evidence type="ECO:0000313" key="3">
    <source>
        <dbReference type="Proteomes" id="UP000639772"/>
    </source>
</evidence>
<feature type="region of interest" description="Disordered" evidence="1">
    <location>
        <begin position="1"/>
        <end position="58"/>
    </location>
</feature>
<organism evidence="2 3">
    <name type="scientific">Vanilla planifolia</name>
    <name type="common">Vanilla</name>
    <dbReference type="NCBI Taxonomy" id="51239"/>
    <lineage>
        <taxon>Eukaryota</taxon>
        <taxon>Viridiplantae</taxon>
        <taxon>Streptophyta</taxon>
        <taxon>Embryophyta</taxon>
        <taxon>Tracheophyta</taxon>
        <taxon>Spermatophyta</taxon>
        <taxon>Magnoliopsida</taxon>
        <taxon>Liliopsida</taxon>
        <taxon>Asparagales</taxon>
        <taxon>Orchidaceae</taxon>
        <taxon>Vanilloideae</taxon>
        <taxon>Vanilleae</taxon>
        <taxon>Vanilla</taxon>
    </lineage>
</organism>
<evidence type="ECO:0000256" key="1">
    <source>
        <dbReference type="SAM" id="MobiDB-lite"/>
    </source>
</evidence>